<organism evidence="3 4">
    <name type="scientific">Devosia crocina</name>
    <dbReference type="NCBI Taxonomy" id="429728"/>
    <lineage>
        <taxon>Bacteria</taxon>
        <taxon>Pseudomonadati</taxon>
        <taxon>Pseudomonadota</taxon>
        <taxon>Alphaproteobacteria</taxon>
        <taxon>Hyphomicrobiales</taxon>
        <taxon>Devosiaceae</taxon>
        <taxon>Devosia</taxon>
    </lineage>
</organism>
<dbReference type="Gene3D" id="3.40.190.150">
    <property type="entry name" value="Bordetella uptake gene, domain 1"/>
    <property type="match status" value="1"/>
</dbReference>
<dbReference type="Proteomes" id="UP000199074">
    <property type="component" value="Unassembled WGS sequence"/>
</dbReference>
<dbReference type="PANTHER" id="PTHR42928:SF5">
    <property type="entry name" value="BLR1237 PROTEIN"/>
    <property type="match status" value="1"/>
</dbReference>
<feature type="signal peptide" evidence="2">
    <location>
        <begin position="1"/>
        <end position="24"/>
    </location>
</feature>
<evidence type="ECO:0000256" key="1">
    <source>
        <dbReference type="ARBA" id="ARBA00006987"/>
    </source>
</evidence>
<dbReference type="STRING" id="429728.SAMN05216456_3185"/>
<dbReference type="InterPro" id="IPR042100">
    <property type="entry name" value="Bug_dom1"/>
</dbReference>
<dbReference type="InterPro" id="IPR005064">
    <property type="entry name" value="BUG"/>
</dbReference>
<protein>
    <submittedName>
        <fullName evidence="3">Tripartite-type tricarboxylate transporter, receptor component TctC</fullName>
    </submittedName>
</protein>
<dbReference type="PIRSF" id="PIRSF017082">
    <property type="entry name" value="YflP"/>
    <property type="match status" value="1"/>
</dbReference>
<dbReference type="AlphaFoldDB" id="A0A1I7NTF1"/>
<dbReference type="Pfam" id="PF03401">
    <property type="entry name" value="TctC"/>
    <property type="match status" value="1"/>
</dbReference>
<keyword evidence="4" id="KW-1185">Reference proteome</keyword>
<feature type="chain" id="PRO_5011499756" evidence="2">
    <location>
        <begin position="25"/>
        <end position="349"/>
    </location>
</feature>
<sequence length="349" mass="36406">MHKLRFVLATGASLLVLGSTLTIAQDAAAEWKPDRPINLIVPWGAGGSTDQVTRVTAPILAEALGVDVVVVNQPGASGAIGTQEVLNAPRDGYTWTANAIANNATYSVSGLLPDTDIDDWHIYLSVANVPVVSVPADSEFEDFGQLLEAFKTRGAQISVATAGVTSSGGTAIASLSGAADNFDYNMITYDGGGPAAIATASGEAMVTTQLAVEQTELIRGGRLKALAVLSDQPLVLEGVDPIPPVTQWLPEKDLAPDYFGIFIPRGVPDEVIATMDRIWAEEVMNSEALQTYAETFGAVFAPSFGAEARANAMPVVILEACSSVTRGEAVNDPSTIGIDCETLTEVAAQ</sequence>
<proteinExistence type="inferred from homology"/>
<keyword evidence="2" id="KW-0732">Signal</keyword>
<dbReference type="CDD" id="cd07012">
    <property type="entry name" value="PBP2_Bug_TTT"/>
    <property type="match status" value="1"/>
</dbReference>
<dbReference type="Gene3D" id="3.40.190.10">
    <property type="entry name" value="Periplasmic binding protein-like II"/>
    <property type="match status" value="1"/>
</dbReference>
<dbReference type="PANTHER" id="PTHR42928">
    <property type="entry name" value="TRICARBOXYLATE-BINDING PROTEIN"/>
    <property type="match status" value="1"/>
</dbReference>
<keyword evidence="3" id="KW-0675">Receptor</keyword>
<evidence type="ECO:0000313" key="3">
    <source>
        <dbReference type="EMBL" id="SFV37951.1"/>
    </source>
</evidence>
<evidence type="ECO:0000256" key="2">
    <source>
        <dbReference type="SAM" id="SignalP"/>
    </source>
</evidence>
<dbReference type="OrthoDB" id="8443386at2"/>
<name>A0A1I7NTF1_9HYPH</name>
<comment type="similarity">
    <text evidence="1">Belongs to the UPF0065 (bug) family.</text>
</comment>
<evidence type="ECO:0000313" key="4">
    <source>
        <dbReference type="Proteomes" id="UP000199074"/>
    </source>
</evidence>
<accession>A0A1I7NTF1</accession>
<dbReference type="RefSeq" id="WP_092426213.1">
    <property type="nucleotide sequence ID" value="NZ_FPCK01000003.1"/>
</dbReference>
<gene>
    <name evidence="3" type="ORF">SAMN05216456_3185</name>
</gene>
<reference evidence="3 4" key="1">
    <citation type="submission" date="2016-10" db="EMBL/GenBank/DDBJ databases">
        <authorList>
            <person name="de Groot N.N."/>
        </authorList>
    </citation>
    <scope>NUCLEOTIDE SEQUENCE [LARGE SCALE GENOMIC DNA]</scope>
    <source>
        <strain evidence="3 4">IPL20</strain>
    </source>
</reference>
<dbReference type="EMBL" id="FPCK01000003">
    <property type="protein sequence ID" value="SFV37951.1"/>
    <property type="molecule type" value="Genomic_DNA"/>
</dbReference>